<dbReference type="PANTHER" id="PTHR33969:SF2">
    <property type="entry name" value="SEGREGATION AND CONDENSATION PROTEIN A"/>
    <property type="match status" value="1"/>
</dbReference>
<name>A0A7W6RC73_9PROT</name>
<proteinExistence type="predicted"/>
<dbReference type="RefSeq" id="WP_184043592.1">
    <property type="nucleotide sequence ID" value="NZ_JACIGK010000009.1"/>
</dbReference>
<dbReference type="EMBL" id="JACIGK010000009">
    <property type="protein sequence ID" value="MBB4265826.1"/>
    <property type="molecule type" value="Genomic_DNA"/>
</dbReference>
<dbReference type="AlphaFoldDB" id="A0A7W6RC73"/>
<dbReference type="Gene3D" id="6.10.250.2410">
    <property type="match status" value="1"/>
</dbReference>
<protein>
    <recommendedName>
        <fullName evidence="1">Segregation and condensation protein A</fullName>
    </recommendedName>
</protein>
<comment type="caution">
    <text evidence="3">The sequence shown here is derived from an EMBL/GenBank/DDBJ whole genome shotgun (WGS) entry which is preliminary data.</text>
</comment>
<feature type="region of interest" description="Disordered" evidence="2">
    <location>
        <begin position="1"/>
        <end position="24"/>
    </location>
</feature>
<organism evidence="3 4">
    <name type="scientific">Roseospira visakhapatnamensis</name>
    <dbReference type="NCBI Taxonomy" id="390880"/>
    <lineage>
        <taxon>Bacteria</taxon>
        <taxon>Pseudomonadati</taxon>
        <taxon>Pseudomonadota</taxon>
        <taxon>Alphaproteobacteria</taxon>
        <taxon>Rhodospirillales</taxon>
        <taxon>Rhodospirillaceae</taxon>
        <taxon>Roseospira</taxon>
    </lineage>
</organism>
<dbReference type="PANTHER" id="PTHR33969">
    <property type="entry name" value="SEGREGATION AND CONDENSATION PROTEIN A"/>
    <property type="match status" value="1"/>
</dbReference>
<keyword evidence="4" id="KW-1185">Reference proteome</keyword>
<evidence type="ECO:0000313" key="3">
    <source>
        <dbReference type="EMBL" id="MBB4265826.1"/>
    </source>
</evidence>
<sequence length="271" mass="29935">MTDDTLPPASPRADGGLPFEEDPAPGGTDPAALVLALDGFDGPIDVLLALAREQKVDLARLSILHLAEQYLAFVRAARDRHLDLAADYLVMAAWLAFLKSRLLLPVPQTDDEPSGAEMAAALQFQLRRLEAMRTAGQALIAQPRLGDRVFARGRPEVLAVHRHTVHDLTLHDLLTAYAGLYRRGEVRNLTIEPVDLDSVDQALTRITRRLGLAVDWTVLVRFLPDDLRDDLHQRSALSATFVASLELARRGAVDLRQEGGPFSPISLRRRR</sequence>
<gene>
    <name evidence="3" type="ORF">GGD89_001451</name>
</gene>
<dbReference type="Proteomes" id="UP000554286">
    <property type="component" value="Unassembled WGS sequence"/>
</dbReference>
<reference evidence="3 4" key="1">
    <citation type="submission" date="2020-08" db="EMBL/GenBank/DDBJ databases">
        <title>Genome sequencing of Purple Non-Sulfur Bacteria from various extreme environments.</title>
        <authorList>
            <person name="Mayer M."/>
        </authorList>
    </citation>
    <scope>NUCLEOTIDE SEQUENCE [LARGE SCALE GENOMIC DNA]</scope>
    <source>
        <strain evidence="3 4">JA131</strain>
    </source>
</reference>
<dbReference type="InterPro" id="IPR003768">
    <property type="entry name" value="ScpA"/>
</dbReference>
<evidence type="ECO:0000256" key="1">
    <source>
        <dbReference type="ARBA" id="ARBA00044777"/>
    </source>
</evidence>
<evidence type="ECO:0000313" key="4">
    <source>
        <dbReference type="Proteomes" id="UP000554286"/>
    </source>
</evidence>
<evidence type="ECO:0000256" key="2">
    <source>
        <dbReference type="SAM" id="MobiDB-lite"/>
    </source>
</evidence>
<accession>A0A7W6RC73</accession>
<dbReference type="Pfam" id="PF02616">
    <property type="entry name" value="SMC_ScpA"/>
    <property type="match status" value="1"/>
</dbReference>